<evidence type="ECO:0000313" key="1">
    <source>
        <dbReference type="EMBL" id="TNY16944.1"/>
    </source>
</evidence>
<proteinExistence type="predicted"/>
<evidence type="ECO:0008006" key="3">
    <source>
        <dbReference type="Google" id="ProtNLM"/>
    </source>
</evidence>
<comment type="caution">
    <text evidence="1">The sequence shown here is derived from an EMBL/GenBank/DDBJ whole genome shotgun (WGS) entry which is preliminary data.</text>
</comment>
<sequence length="361" mass="39277">MSARLDDDVLEAIFDQLATPTWRLNEYRAKKATLANVCLASWRLCRLAQPRLWRHVCIDQTPEQAERIRTSPGLATFGGQTTTCAVIDSVFGSSTFTDQVAGVAALLPNVVDLWIKYWSFSSTDMGDASLPALGAHTKLRRVCLTNIDFADSPPVTLPHLELLEIINCVMPPVLANEWLQPSCLPLARVLSLMDVKLPAGGPINLARFLSPPFLQQLDYVETDVQQLDPEANLGCGNSPPFLFARAAGDSGALPRHSLHAPVSRMTAVDTLRYLHALASDLKHASSTGAELVVVLPHSLTSRAIDETEIAEGLAAVEAAAANTTRVFRDGDSRAPSAWMTKAVSPGFWAYARELRVARQEV</sequence>
<dbReference type="EMBL" id="SOZI01000295">
    <property type="protein sequence ID" value="TNY16944.1"/>
    <property type="molecule type" value="Genomic_DNA"/>
</dbReference>
<protein>
    <recommendedName>
        <fullName evidence="3">F-box domain-containing protein</fullName>
    </recommendedName>
</protein>
<evidence type="ECO:0000313" key="2">
    <source>
        <dbReference type="Proteomes" id="UP000311382"/>
    </source>
</evidence>
<keyword evidence="2" id="KW-1185">Reference proteome</keyword>
<accession>A0A5C5FLS1</accession>
<dbReference type="AlphaFoldDB" id="A0A5C5FLS1"/>
<dbReference type="Proteomes" id="UP000311382">
    <property type="component" value="Unassembled WGS sequence"/>
</dbReference>
<reference evidence="1 2" key="1">
    <citation type="submission" date="2019-03" db="EMBL/GenBank/DDBJ databases">
        <title>Rhodosporidium diobovatum UCD-FST 08-225 genome sequencing, assembly, and annotation.</title>
        <authorList>
            <person name="Fakankun I.U."/>
            <person name="Fristensky B."/>
            <person name="Levin D.B."/>
        </authorList>
    </citation>
    <scope>NUCLEOTIDE SEQUENCE [LARGE SCALE GENOMIC DNA]</scope>
    <source>
        <strain evidence="1 2">UCD-FST 08-225</strain>
    </source>
</reference>
<name>A0A5C5FLS1_9BASI</name>
<dbReference type="OrthoDB" id="10629658at2759"/>
<organism evidence="1 2">
    <name type="scientific">Rhodotorula diobovata</name>
    <dbReference type="NCBI Taxonomy" id="5288"/>
    <lineage>
        <taxon>Eukaryota</taxon>
        <taxon>Fungi</taxon>
        <taxon>Dikarya</taxon>
        <taxon>Basidiomycota</taxon>
        <taxon>Pucciniomycotina</taxon>
        <taxon>Microbotryomycetes</taxon>
        <taxon>Sporidiobolales</taxon>
        <taxon>Sporidiobolaceae</taxon>
        <taxon>Rhodotorula</taxon>
    </lineage>
</organism>
<gene>
    <name evidence="1" type="ORF">DMC30DRAFT_407288</name>
</gene>